<dbReference type="EMBL" id="SODF01000002">
    <property type="protein sequence ID" value="TDW19492.1"/>
    <property type="molecule type" value="Genomic_DNA"/>
</dbReference>
<protein>
    <submittedName>
        <fullName evidence="1">Uncharacterized protein</fullName>
    </submittedName>
</protein>
<reference evidence="1 2" key="1">
    <citation type="submission" date="2019-03" db="EMBL/GenBank/DDBJ databases">
        <title>Genomic Encyclopedia of Type Strains, Phase III (KMG-III): the genomes of soil and plant-associated and newly described type strains.</title>
        <authorList>
            <person name="Whitman W."/>
        </authorList>
    </citation>
    <scope>NUCLEOTIDE SEQUENCE [LARGE SCALE GENOMIC DNA]</scope>
    <source>
        <strain evidence="1 2">VKM Ac-2570</strain>
    </source>
</reference>
<sequence length="290" mass="31748">MDPMTIAAFATKYVLQAIKSLGEQVLAKSEDATSDAAVGLGTRVLKLLLRRRAGGDRSDPETAALESGIERRVLSIARDPGQPNASIQLEGAIEELLRADRMLLTAVAELQRQAPPGDFELHDNIITAPVLNHSSVGGSIYSNSTVKYGDDPATLATRYFAAGEQHLAVGDCAAAVEDLRQARSYDARNPDTYYLGAIALLGQRSAFRATLPTAREVERMIQAAVALEDRAVFHYFLAYVRYDFYERNSLRPPGPWQASLQYAWSKGVTQPDIDSLFHLLAVENPFPSPR</sequence>
<proteinExistence type="predicted"/>
<dbReference type="Proteomes" id="UP000295447">
    <property type="component" value="Unassembled WGS sequence"/>
</dbReference>
<gene>
    <name evidence="1" type="ORF">EV650_6102</name>
</gene>
<organism evidence="1 2">
    <name type="scientific">Kribbella kalugense</name>
    <dbReference type="NCBI Taxonomy" id="2512221"/>
    <lineage>
        <taxon>Bacteria</taxon>
        <taxon>Bacillati</taxon>
        <taxon>Actinomycetota</taxon>
        <taxon>Actinomycetes</taxon>
        <taxon>Propionibacteriales</taxon>
        <taxon>Kribbellaceae</taxon>
        <taxon>Kribbella</taxon>
    </lineage>
</organism>
<name>A0A4R7ZPC3_9ACTN</name>
<accession>A0A4R7ZPC3</accession>
<evidence type="ECO:0000313" key="1">
    <source>
        <dbReference type="EMBL" id="TDW19492.1"/>
    </source>
</evidence>
<keyword evidence="2" id="KW-1185">Reference proteome</keyword>
<evidence type="ECO:0000313" key="2">
    <source>
        <dbReference type="Proteomes" id="UP000295447"/>
    </source>
</evidence>
<comment type="caution">
    <text evidence="1">The sequence shown here is derived from an EMBL/GenBank/DDBJ whole genome shotgun (WGS) entry which is preliminary data.</text>
</comment>
<dbReference type="AlphaFoldDB" id="A0A4R7ZPC3"/>